<dbReference type="Pfam" id="PF00392">
    <property type="entry name" value="GntR"/>
    <property type="match status" value="1"/>
</dbReference>
<evidence type="ECO:0000313" key="5">
    <source>
        <dbReference type="EMBL" id="SDM80629.1"/>
    </source>
</evidence>
<dbReference type="Pfam" id="PF07729">
    <property type="entry name" value="FCD"/>
    <property type="match status" value="1"/>
</dbReference>
<name>A0A1G9W854_9BACI</name>
<dbReference type="PROSITE" id="PS50949">
    <property type="entry name" value="HTH_GNTR"/>
    <property type="match status" value="1"/>
</dbReference>
<dbReference type="PANTHER" id="PTHR43537">
    <property type="entry name" value="TRANSCRIPTIONAL REGULATOR, GNTR FAMILY"/>
    <property type="match status" value="1"/>
</dbReference>
<dbReference type="SMART" id="SM00895">
    <property type="entry name" value="FCD"/>
    <property type="match status" value="1"/>
</dbReference>
<evidence type="ECO:0000313" key="6">
    <source>
        <dbReference type="Proteomes" id="UP000182347"/>
    </source>
</evidence>
<dbReference type="SUPFAM" id="SSF48008">
    <property type="entry name" value="GntR ligand-binding domain-like"/>
    <property type="match status" value="1"/>
</dbReference>
<keyword evidence="6" id="KW-1185">Reference proteome</keyword>
<sequence length="232" mass="27045">MCKRGGRVIAPKTEIKGSVRDYVYQRIKQQIVNLELEPGRKVFEKEMAERLQVSKTPVREAFQRLAQEELLGVIPQSGTMIMKIDLSLVEEGRFVRENIEKAVVKEACRSFDSEQLFQVETNIALQLLCLEKGSYQRLFELDEAFHSLLFEGCHKIHTWNLIRQMNTHFDRLRVLRLAANPEWEVVVSQHKAVFDCIAKRDEEGAEEKMSTHLKLVNFEKEELKTAYPGYFQ</sequence>
<keyword evidence="1" id="KW-0805">Transcription regulation</keyword>
<evidence type="ECO:0000256" key="2">
    <source>
        <dbReference type="ARBA" id="ARBA00023125"/>
    </source>
</evidence>
<dbReference type="EMBL" id="FNHF01000005">
    <property type="protein sequence ID" value="SDM80629.1"/>
    <property type="molecule type" value="Genomic_DNA"/>
</dbReference>
<dbReference type="CDD" id="cd07377">
    <property type="entry name" value="WHTH_GntR"/>
    <property type="match status" value="1"/>
</dbReference>
<proteinExistence type="predicted"/>
<evidence type="ECO:0000259" key="4">
    <source>
        <dbReference type="PROSITE" id="PS50949"/>
    </source>
</evidence>
<dbReference type="InterPro" id="IPR000524">
    <property type="entry name" value="Tscrpt_reg_HTH_GntR"/>
</dbReference>
<dbReference type="InterPro" id="IPR011711">
    <property type="entry name" value="GntR_C"/>
</dbReference>
<dbReference type="Gene3D" id="1.20.120.530">
    <property type="entry name" value="GntR ligand-binding domain-like"/>
    <property type="match status" value="1"/>
</dbReference>
<dbReference type="GO" id="GO:0003700">
    <property type="term" value="F:DNA-binding transcription factor activity"/>
    <property type="evidence" value="ECO:0007669"/>
    <property type="project" value="InterPro"/>
</dbReference>
<dbReference type="InterPro" id="IPR008920">
    <property type="entry name" value="TF_FadR/GntR_C"/>
</dbReference>
<dbReference type="AlphaFoldDB" id="A0A1G9W854"/>
<keyword evidence="3" id="KW-0804">Transcription</keyword>
<protein>
    <submittedName>
        <fullName evidence="5">DNA-binding transcriptional regulator, GntR family</fullName>
    </submittedName>
</protein>
<accession>A0A1G9W854</accession>
<organism evidence="5 6">
    <name type="scientific">Sediminibacillus halophilus</name>
    <dbReference type="NCBI Taxonomy" id="482461"/>
    <lineage>
        <taxon>Bacteria</taxon>
        <taxon>Bacillati</taxon>
        <taxon>Bacillota</taxon>
        <taxon>Bacilli</taxon>
        <taxon>Bacillales</taxon>
        <taxon>Bacillaceae</taxon>
        <taxon>Sediminibacillus</taxon>
    </lineage>
</organism>
<dbReference type="PANTHER" id="PTHR43537:SF6">
    <property type="entry name" value="HTH-TYPE TRANSCRIPTIONAL REPRESSOR RSPR"/>
    <property type="match status" value="1"/>
</dbReference>
<dbReference type="GO" id="GO:0003677">
    <property type="term" value="F:DNA binding"/>
    <property type="evidence" value="ECO:0007669"/>
    <property type="project" value="UniProtKB-KW"/>
</dbReference>
<feature type="domain" description="HTH gntR-type" evidence="4">
    <location>
        <begin position="17"/>
        <end position="84"/>
    </location>
</feature>
<dbReference type="InterPro" id="IPR036388">
    <property type="entry name" value="WH-like_DNA-bd_sf"/>
</dbReference>
<dbReference type="Proteomes" id="UP000182347">
    <property type="component" value="Unassembled WGS sequence"/>
</dbReference>
<keyword evidence="2 5" id="KW-0238">DNA-binding</keyword>
<gene>
    <name evidence="5" type="ORF">SAMN05216244_3465</name>
</gene>
<dbReference type="Gene3D" id="1.10.10.10">
    <property type="entry name" value="Winged helix-like DNA-binding domain superfamily/Winged helix DNA-binding domain"/>
    <property type="match status" value="1"/>
</dbReference>
<dbReference type="SMART" id="SM00345">
    <property type="entry name" value="HTH_GNTR"/>
    <property type="match status" value="1"/>
</dbReference>
<dbReference type="STRING" id="482461.SAMN05216244_3465"/>
<evidence type="ECO:0000256" key="1">
    <source>
        <dbReference type="ARBA" id="ARBA00023015"/>
    </source>
</evidence>
<reference evidence="6" key="1">
    <citation type="submission" date="2016-10" db="EMBL/GenBank/DDBJ databases">
        <authorList>
            <person name="Varghese N."/>
            <person name="Submissions S."/>
        </authorList>
    </citation>
    <scope>NUCLEOTIDE SEQUENCE [LARGE SCALE GENOMIC DNA]</scope>
    <source>
        <strain evidence="6">CGMCC 1.6199</strain>
    </source>
</reference>
<dbReference type="SUPFAM" id="SSF46785">
    <property type="entry name" value="Winged helix' DNA-binding domain"/>
    <property type="match status" value="1"/>
</dbReference>
<evidence type="ECO:0000256" key="3">
    <source>
        <dbReference type="ARBA" id="ARBA00023163"/>
    </source>
</evidence>
<dbReference type="InterPro" id="IPR036390">
    <property type="entry name" value="WH_DNA-bd_sf"/>
</dbReference>